<reference evidence="1 2" key="1">
    <citation type="submission" date="2021-01" db="EMBL/GenBank/DDBJ databases">
        <title>Genomic Encyclopedia of Type Strains, Phase IV (KMG-IV): sequencing the most valuable type-strain genomes for metagenomic binning, comparative biology and taxonomic classification.</title>
        <authorList>
            <person name="Goeker M."/>
        </authorList>
    </citation>
    <scope>NUCLEOTIDE SEQUENCE [LARGE SCALE GENOMIC DNA]</scope>
    <source>
        <strain evidence="1 2">DSM 23711</strain>
    </source>
</reference>
<accession>A0ABS2MUU8</accession>
<keyword evidence="2" id="KW-1185">Reference proteome</keyword>
<comment type="caution">
    <text evidence="1">The sequence shown here is derived from an EMBL/GenBank/DDBJ whole genome shotgun (WGS) entry which is preliminary data.</text>
</comment>
<gene>
    <name evidence="1" type="ORF">JOC48_000135</name>
</gene>
<evidence type="ECO:0000313" key="1">
    <source>
        <dbReference type="EMBL" id="MBM7569666.1"/>
    </source>
</evidence>
<dbReference type="EMBL" id="JAFBDR010000001">
    <property type="protein sequence ID" value="MBM7569666.1"/>
    <property type="molecule type" value="Genomic_DNA"/>
</dbReference>
<evidence type="ECO:0000313" key="2">
    <source>
        <dbReference type="Proteomes" id="UP001296943"/>
    </source>
</evidence>
<organism evidence="1 2">
    <name type="scientific">Aquibacillus albus</name>
    <dbReference type="NCBI Taxonomy" id="1168171"/>
    <lineage>
        <taxon>Bacteria</taxon>
        <taxon>Bacillati</taxon>
        <taxon>Bacillota</taxon>
        <taxon>Bacilli</taxon>
        <taxon>Bacillales</taxon>
        <taxon>Bacillaceae</taxon>
        <taxon>Aquibacillus</taxon>
    </lineage>
</organism>
<name>A0ABS2MUU8_9BACI</name>
<proteinExistence type="predicted"/>
<sequence>MKQLITFSSVILGLSILFKKRYRILNMMLAVNVIRKVIVKITMNLPYLRKKILPSILGRSA</sequence>
<dbReference type="Proteomes" id="UP001296943">
    <property type="component" value="Unassembled WGS sequence"/>
</dbReference>
<protein>
    <submittedName>
        <fullName evidence="1">Uncharacterized protein</fullName>
    </submittedName>
</protein>